<proteinExistence type="predicted"/>
<accession>A0ACC2RFL6</accession>
<dbReference type="EC" id="6.1.1.7" evidence="1"/>
<organism evidence="1 2">
    <name type="scientific">Entomophthora muscae</name>
    <dbReference type="NCBI Taxonomy" id="34485"/>
    <lineage>
        <taxon>Eukaryota</taxon>
        <taxon>Fungi</taxon>
        <taxon>Fungi incertae sedis</taxon>
        <taxon>Zoopagomycota</taxon>
        <taxon>Entomophthoromycotina</taxon>
        <taxon>Entomophthoromycetes</taxon>
        <taxon>Entomophthorales</taxon>
        <taxon>Entomophthoraceae</taxon>
        <taxon>Entomophthora</taxon>
    </lineage>
</organism>
<keyword evidence="2" id="KW-1185">Reference proteome</keyword>
<gene>
    <name evidence="1" type="primary">ALA1_3</name>
    <name evidence="1" type="ORF">DSO57_1030332</name>
</gene>
<dbReference type="Proteomes" id="UP001165960">
    <property type="component" value="Unassembled WGS sequence"/>
</dbReference>
<comment type="caution">
    <text evidence="1">The sequence shown here is derived from an EMBL/GenBank/DDBJ whole genome shotgun (WGS) entry which is preliminary data.</text>
</comment>
<protein>
    <submittedName>
        <fullName evidence="1">Alanine--tRNA ligase</fullName>
        <ecNumber evidence="1">6.1.1.7</ecNumber>
    </submittedName>
</protein>
<keyword evidence="1" id="KW-0436">Ligase</keyword>
<name>A0ACC2RFL6_9FUNG</name>
<dbReference type="EMBL" id="QTSX02007307">
    <property type="protein sequence ID" value="KAJ9048872.1"/>
    <property type="molecule type" value="Genomic_DNA"/>
</dbReference>
<sequence>MVSLVKSSGIHALYIFSLDEEAGHVFHQCYVPPNLIERGLKATQWIEVAAAILGGKKGGKDELAQGLGTEVSRINEALVAVSEYSSEYFNA</sequence>
<evidence type="ECO:0000313" key="1">
    <source>
        <dbReference type="EMBL" id="KAJ9048872.1"/>
    </source>
</evidence>
<reference evidence="1" key="1">
    <citation type="submission" date="2022-04" db="EMBL/GenBank/DDBJ databases">
        <title>Genome of the entomopathogenic fungus Entomophthora muscae.</title>
        <authorList>
            <person name="Elya C."/>
            <person name="Lovett B.R."/>
            <person name="Lee E."/>
            <person name="Macias A.M."/>
            <person name="Hajek A.E."/>
            <person name="De Bivort B.L."/>
            <person name="Kasson M.T."/>
            <person name="De Fine Licht H.H."/>
            <person name="Stajich J.E."/>
        </authorList>
    </citation>
    <scope>NUCLEOTIDE SEQUENCE</scope>
    <source>
        <strain evidence="1">Berkeley</strain>
    </source>
</reference>
<evidence type="ECO:0000313" key="2">
    <source>
        <dbReference type="Proteomes" id="UP001165960"/>
    </source>
</evidence>